<evidence type="ECO:0000313" key="6">
    <source>
        <dbReference type="Proteomes" id="UP000226079"/>
    </source>
</evidence>
<dbReference type="PANTHER" id="PTHR45947:SF3">
    <property type="entry name" value="SULFOQUINOVOSYL TRANSFERASE SQD2"/>
    <property type="match status" value="1"/>
</dbReference>
<dbReference type="EMBL" id="PDJC01000001">
    <property type="protein sequence ID" value="PFG18054.1"/>
    <property type="molecule type" value="Genomic_DNA"/>
</dbReference>
<name>A0A2A9CUF2_9ACTN</name>
<evidence type="ECO:0000256" key="2">
    <source>
        <dbReference type="ARBA" id="ARBA00022679"/>
    </source>
</evidence>
<keyword evidence="6" id="KW-1185">Reference proteome</keyword>
<sequence>MTAPLDICFVSMHTSPANLPGSGDAGGMNVVERAQAQALAELGHRVRLVTRRAAPDEPDERELFPGVTLHHLDAGPPTVLPKSRIDDHLDEFSANLARLAPASIVHSHHWMSGVAALPVARAWGVPHVQSYHSVAALPGSELAAGEPPESPRRIPGEVLVAAESDAVVAISAAEARTVIERCGAVPQQVHIVSPGVDQELFRPLAAGEPRWLPEDAGPDFVERGFLLFAARFQPLKGPDLAIRALAELEPELRPHLLVAGDTSPDFASYDAELHDLVARLGLDGLVHFIGPQPRPALAELMRSARVVLVPSHSETFGLVALEAAASGTPVIAAAAGGLREAVAHGETGQLMDSREPEDWGRALRRLLTEPGLLDRMGTVARVHARRFEWRWSAHRLAALYAELVER</sequence>
<dbReference type="Pfam" id="PF00534">
    <property type="entry name" value="Glycos_transf_1"/>
    <property type="match status" value="1"/>
</dbReference>
<dbReference type="GO" id="GO:0016757">
    <property type="term" value="F:glycosyltransferase activity"/>
    <property type="evidence" value="ECO:0007669"/>
    <property type="project" value="UniProtKB-KW"/>
</dbReference>
<organism evidence="5 6">
    <name type="scientific">Propionicimonas paludicola</name>
    <dbReference type="NCBI Taxonomy" id="185243"/>
    <lineage>
        <taxon>Bacteria</taxon>
        <taxon>Bacillati</taxon>
        <taxon>Actinomycetota</taxon>
        <taxon>Actinomycetes</taxon>
        <taxon>Propionibacteriales</taxon>
        <taxon>Nocardioidaceae</taxon>
        <taxon>Propionicimonas</taxon>
    </lineage>
</organism>
<dbReference type="InterPro" id="IPR001296">
    <property type="entry name" value="Glyco_trans_1"/>
</dbReference>
<reference evidence="5 6" key="1">
    <citation type="submission" date="2017-10" db="EMBL/GenBank/DDBJ databases">
        <title>Sequencing the genomes of 1000 actinobacteria strains.</title>
        <authorList>
            <person name="Klenk H.-P."/>
        </authorList>
    </citation>
    <scope>NUCLEOTIDE SEQUENCE [LARGE SCALE GENOMIC DNA]</scope>
    <source>
        <strain evidence="5 6">DSM 15597</strain>
    </source>
</reference>
<dbReference type="Proteomes" id="UP000226079">
    <property type="component" value="Unassembled WGS sequence"/>
</dbReference>
<dbReference type="GO" id="GO:1901137">
    <property type="term" value="P:carbohydrate derivative biosynthetic process"/>
    <property type="evidence" value="ECO:0007669"/>
    <property type="project" value="UniProtKB-ARBA"/>
</dbReference>
<dbReference type="AlphaFoldDB" id="A0A2A9CUF2"/>
<gene>
    <name evidence="5" type="ORF">ATK74_2634</name>
</gene>
<proteinExistence type="predicted"/>
<evidence type="ECO:0000313" key="5">
    <source>
        <dbReference type="EMBL" id="PFG18054.1"/>
    </source>
</evidence>
<dbReference type="PANTHER" id="PTHR45947">
    <property type="entry name" value="SULFOQUINOVOSYL TRANSFERASE SQD2"/>
    <property type="match status" value="1"/>
</dbReference>
<feature type="domain" description="Glycosyl transferase family 1" evidence="3">
    <location>
        <begin position="222"/>
        <end position="381"/>
    </location>
</feature>
<keyword evidence="1" id="KW-0328">Glycosyltransferase</keyword>
<protein>
    <submittedName>
        <fullName evidence="5">D-inositol-3-phosphate glycosyltransferase</fullName>
    </submittedName>
</protein>
<evidence type="ECO:0000256" key="1">
    <source>
        <dbReference type="ARBA" id="ARBA00022676"/>
    </source>
</evidence>
<feature type="domain" description="Glycosyltransferase subfamily 4-like N-terminal" evidence="4">
    <location>
        <begin position="26"/>
        <end position="195"/>
    </location>
</feature>
<dbReference type="InterPro" id="IPR050194">
    <property type="entry name" value="Glycosyltransferase_grp1"/>
</dbReference>
<dbReference type="RefSeq" id="WP_211283379.1">
    <property type="nucleotide sequence ID" value="NZ_PDJC01000001.1"/>
</dbReference>
<evidence type="ECO:0000259" key="4">
    <source>
        <dbReference type="Pfam" id="PF13579"/>
    </source>
</evidence>
<dbReference type="Gene3D" id="3.40.50.2000">
    <property type="entry name" value="Glycogen Phosphorylase B"/>
    <property type="match status" value="2"/>
</dbReference>
<dbReference type="InterPro" id="IPR028098">
    <property type="entry name" value="Glyco_trans_4-like_N"/>
</dbReference>
<evidence type="ECO:0000259" key="3">
    <source>
        <dbReference type="Pfam" id="PF00534"/>
    </source>
</evidence>
<keyword evidence="2 5" id="KW-0808">Transferase</keyword>
<accession>A0A2A9CUF2</accession>
<dbReference type="Pfam" id="PF13579">
    <property type="entry name" value="Glyco_trans_4_4"/>
    <property type="match status" value="1"/>
</dbReference>
<comment type="caution">
    <text evidence="5">The sequence shown here is derived from an EMBL/GenBank/DDBJ whole genome shotgun (WGS) entry which is preliminary data.</text>
</comment>
<dbReference type="SUPFAM" id="SSF53756">
    <property type="entry name" value="UDP-Glycosyltransferase/glycogen phosphorylase"/>
    <property type="match status" value="1"/>
</dbReference>